<dbReference type="Gene3D" id="3.30.160.60">
    <property type="entry name" value="Classic Zinc Finger"/>
    <property type="match status" value="10"/>
</dbReference>
<dbReference type="InterPro" id="IPR013087">
    <property type="entry name" value="Znf_C2H2_type"/>
</dbReference>
<keyword evidence="3" id="KW-0677">Repeat</keyword>
<evidence type="ECO:0000313" key="10">
    <source>
        <dbReference type="Proteomes" id="UP000759131"/>
    </source>
</evidence>
<feature type="domain" description="C2H2-type" evidence="8">
    <location>
        <begin position="143"/>
        <end position="173"/>
    </location>
</feature>
<dbReference type="SUPFAM" id="SSF57667">
    <property type="entry name" value="beta-beta-alpha zinc fingers"/>
    <property type="match status" value="8"/>
</dbReference>
<dbReference type="EMBL" id="CAJPIZ010010586">
    <property type="protein sequence ID" value="CAG2112630.1"/>
    <property type="molecule type" value="Genomic_DNA"/>
</dbReference>
<feature type="domain" description="C2H2-type" evidence="8">
    <location>
        <begin position="296"/>
        <end position="325"/>
    </location>
</feature>
<evidence type="ECO:0000256" key="1">
    <source>
        <dbReference type="ARBA" id="ARBA00004123"/>
    </source>
</evidence>
<feature type="domain" description="C2H2-type" evidence="8">
    <location>
        <begin position="521"/>
        <end position="551"/>
    </location>
</feature>
<dbReference type="GO" id="GO:0008270">
    <property type="term" value="F:zinc ion binding"/>
    <property type="evidence" value="ECO:0007669"/>
    <property type="project" value="UniProtKB-KW"/>
</dbReference>
<feature type="domain" description="C2H2-type" evidence="8">
    <location>
        <begin position="641"/>
        <end position="671"/>
    </location>
</feature>
<comment type="subcellular location">
    <subcellularLocation>
        <location evidence="1">Nucleus</location>
    </subcellularLocation>
</comment>
<dbReference type="Proteomes" id="UP000759131">
    <property type="component" value="Unassembled WGS sequence"/>
</dbReference>
<keyword evidence="5" id="KW-0862">Zinc</keyword>
<keyword evidence="2" id="KW-0479">Metal-binding</keyword>
<dbReference type="SMART" id="SM00355">
    <property type="entry name" value="ZnF_C2H2"/>
    <property type="match status" value="16"/>
</dbReference>
<dbReference type="OrthoDB" id="6473806at2759"/>
<dbReference type="InterPro" id="IPR036236">
    <property type="entry name" value="Znf_C2H2_sf"/>
</dbReference>
<evidence type="ECO:0000313" key="9">
    <source>
        <dbReference type="EMBL" id="CAD7632200.1"/>
    </source>
</evidence>
<dbReference type="GO" id="GO:0000981">
    <property type="term" value="F:DNA-binding transcription factor activity, RNA polymerase II-specific"/>
    <property type="evidence" value="ECO:0007669"/>
    <property type="project" value="TreeGrafter"/>
</dbReference>
<feature type="domain" description="C2H2-type" evidence="8">
    <location>
        <begin position="236"/>
        <end position="263"/>
    </location>
</feature>
<gene>
    <name evidence="9" type="ORF">OSB1V03_LOCUS12605</name>
</gene>
<feature type="domain" description="C2H2-type" evidence="8">
    <location>
        <begin position="613"/>
        <end position="640"/>
    </location>
</feature>
<feature type="domain" description="C2H2-type" evidence="8">
    <location>
        <begin position="733"/>
        <end position="757"/>
    </location>
</feature>
<dbReference type="PROSITE" id="PS50157">
    <property type="entry name" value="ZINC_FINGER_C2H2_2"/>
    <property type="match status" value="13"/>
</dbReference>
<keyword evidence="6" id="KW-0539">Nucleus</keyword>
<dbReference type="PANTHER" id="PTHR19818:SF139">
    <property type="entry name" value="PAIR-RULE PROTEIN ODD-PAIRED"/>
    <property type="match status" value="1"/>
</dbReference>
<protein>
    <recommendedName>
        <fullName evidence="8">C2H2-type domain-containing protein</fullName>
    </recommendedName>
</protein>
<evidence type="ECO:0000256" key="7">
    <source>
        <dbReference type="PROSITE-ProRule" id="PRU00042"/>
    </source>
</evidence>
<feature type="domain" description="C2H2-type" evidence="8">
    <location>
        <begin position="174"/>
        <end position="204"/>
    </location>
</feature>
<dbReference type="GO" id="GO:0000978">
    <property type="term" value="F:RNA polymerase II cis-regulatory region sequence-specific DNA binding"/>
    <property type="evidence" value="ECO:0007669"/>
    <property type="project" value="TreeGrafter"/>
</dbReference>
<dbReference type="PANTHER" id="PTHR19818">
    <property type="entry name" value="ZINC FINGER PROTEIN ZIC AND GLI"/>
    <property type="match status" value="1"/>
</dbReference>
<dbReference type="Pfam" id="PF00096">
    <property type="entry name" value="zf-C2H2"/>
    <property type="match status" value="5"/>
</dbReference>
<evidence type="ECO:0000256" key="5">
    <source>
        <dbReference type="ARBA" id="ARBA00022833"/>
    </source>
</evidence>
<evidence type="ECO:0000256" key="3">
    <source>
        <dbReference type="ARBA" id="ARBA00022737"/>
    </source>
</evidence>
<evidence type="ECO:0000256" key="2">
    <source>
        <dbReference type="ARBA" id="ARBA00022723"/>
    </source>
</evidence>
<dbReference type="InterPro" id="IPR032675">
    <property type="entry name" value="LRR_dom_sf"/>
</dbReference>
<evidence type="ECO:0000256" key="6">
    <source>
        <dbReference type="ARBA" id="ARBA00023242"/>
    </source>
</evidence>
<name>A0A7R9L1H9_9ACAR</name>
<feature type="domain" description="C2H2-type" evidence="8">
    <location>
        <begin position="703"/>
        <end position="732"/>
    </location>
</feature>
<feature type="domain" description="C2H2-type" evidence="8">
    <location>
        <begin position="552"/>
        <end position="582"/>
    </location>
</feature>
<dbReference type="PROSITE" id="PS00028">
    <property type="entry name" value="ZINC_FINGER_C2H2_1"/>
    <property type="match status" value="11"/>
</dbReference>
<feature type="domain" description="C2H2-type" evidence="8">
    <location>
        <begin position="264"/>
        <end position="294"/>
    </location>
</feature>
<dbReference type="FunFam" id="3.30.160.60:FF:000145">
    <property type="entry name" value="Zinc finger protein 574"/>
    <property type="match status" value="1"/>
</dbReference>
<reference evidence="9" key="1">
    <citation type="submission" date="2020-11" db="EMBL/GenBank/DDBJ databases">
        <authorList>
            <person name="Tran Van P."/>
        </authorList>
    </citation>
    <scope>NUCLEOTIDE SEQUENCE</scope>
</reference>
<dbReference type="SUPFAM" id="SSF52047">
    <property type="entry name" value="RNI-like"/>
    <property type="match status" value="1"/>
</dbReference>
<accession>A0A7R9L1H9</accession>
<proteinExistence type="predicted"/>
<dbReference type="GO" id="GO:0045944">
    <property type="term" value="P:positive regulation of transcription by RNA polymerase II"/>
    <property type="evidence" value="ECO:0007669"/>
    <property type="project" value="UniProtKB-ARBA"/>
</dbReference>
<evidence type="ECO:0000259" key="8">
    <source>
        <dbReference type="PROSITE" id="PS50157"/>
    </source>
</evidence>
<dbReference type="Gene3D" id="3.80.10.10">
    <property type="entry name" value="Ribonuclease Inhibitor"/>
    <property type="match status" value="1"/>
</dbReference>
<dbReference type="EMBL" id="OC865161">
    <property type="protein sequence ID" value="CAD7632200.1"/>
    <property type="molecule type" value="Genomic_DNA"/>
</dbReference>
<feature type="domain" description="C2H2-type" evidence="8">
    <location>
        <begin position="673"/>
        <end position="702"/>
    </location>
</feature>
<keyword evidence="4 7" id="KW-0863">Zinc-finger</keyword>
<evidence type="ECO:0000256" key="4">
    <source>
        <dbReference type="ARBA" id="ARBA00022771"/>
    </source>
</evidence>
<sequence length="1261" mass="147316">TIITAEDKQLFNHLIQTLSQFTDKTSLEEEIPRSDEIVVKPVVENTTEIKSPSVVRRSDETITTSSEEKTIKTNETTIETNVRRSGRTDRKVYTSVLKTSRDSNHVRKLKPEPKVYAIPDPESDPNSKLLLKRDNYSPKTQQYMCPNPHCRKGYIDSRKLNKHFHVAHYLKRTIICQELNCGKGFRTKQQLKCHLNNIHSDYRPFECPQKGCDFKCKTEAQLNSHTIHIHSDIYAFKCNECEKTYKTQNMLNTHLRIHSTEDTVRCRYEGCNQWFKNAKRLRKHKIAVHSAQPTWYPCEWPACGYRNESSDALKNHRRIHTGERPFECRWPACGKRFRILKGRSDHERIHSNTKNFVCHWPGCGYRCVQSANLTKHMKTIITAEDKQLFNHLIQTLSQFTDKTSLVEEIPRSNEIVVKPVVEKTTEIKSPSVVRRSDKTITTSSEEKTIKTNKKIIETNVRRSGRTDRKVYTSVLKTPRDPNHVPKPKFEPKVYAIPDPESDPNSLLLLRRDNYSPKTQQFMCPNPHCRKGFITSRKLYHHFHVVHHMKRTMVCQELNCGKSFKTKPDLNSHLRQVHSDYRPFECSQKGCDFKCKTEAQLNSHSVIHSDIYAFKCNECEKTFKSQNKLNIHLRIHSTEDTFRCRYEGCNQFFRNTFQLRRHKIVVHNAHQKWYTCEWPACGYRNKIWDALNNHRRIHTGERPYECRWPACGKRFRILKVRTDHERIHSNTKNYVCHWPGCGYRCVQSSNLTKHMIVHQNLWHIMQGNSTQEYAKDSFDRFGDDLCQLLLSYHSLDFDGASTHESVSKQFQRLIYNDIVKITIDHKLIDGYKKGHQLNDSNVELGHKFIAFLQKKCPNVRTIGYSNRYRSLQRYRPPELMIHVFRAIHQLRHEWPLLETISVNVNQLFDADHMNHQLFAYLLPTFGPMVACVVSRSDHLNQYLHLCPNLVKLEISRIELTLSSDGNHLPLFIRLKDFHFYSVDLTDAIFVTFVARYKWRLTCLRIDLIDLIAESHTVINQFMSRLSQFKDLTKLILVFRLDLSEHKDLVDIEDFNQEEVTAEPNWPAVDSIDNWPQLSHLDLYMFNGVYFEAIPQHRKLQNLRINCENITFNDQLLASLSQQSSLQSLDIYAAKVSMNCGEWELKAMVKSCRKLSSIEIAECGSTKRVHFNGQHLEIMKYPIDNNMKTPLKVSIKMGLTSVVTVVLLLPRYVKVFSLSIFVSHFREILLNISQHIIAVSTCGAYDIVVGDYTDGQSLLIGHV</sequence>
<feature type="domain" description="C2H2-type" evidence="8">
    <location>
        <begin position="326"/>
        <end position="355"/>
    </location>
</feature>
<dbReference type="InterPro" id="IPR050329">
    <property type="entry name" value="GLI_C2H2-zinc-finger"/>
</dbReference>
<feature type="non-terminal residue" evidence="9">
    <location>
        <position position="1"/>
    </location>
</feature>
<organism evidence="9">
    <name type="scientific">Medioppia subpectinata</name>
    <dbReference type="NCBI Taxonomy" id="1979941"/>
    <lineage>
        <taxon>Eukaryota</taxon>
        <taxon>Metazoa</taxon>
        <taxon>Ecdysozoa</taxon>
        <taxon>Arthropoda</taxon>
        <taxon>Chelicerata</taxon>
        <taxon>Arachnida</taxon>
        <taxon>Acari</taxon>
        <taxon>Acariformes</taxon>
        <taxon>Sarcoptiformes</taxon>
        <taxon>Oribatida</taxon>
        <taxon>Brachypylina</taxon>
        <taxon>Oppioidea</taxon>
        <taxon>Oppiidae</taxon>
        <taxon>Medioppia</taxon>
    </lineage>
</organism>
<dbReference type="GO" id="GO:0005634">
    <property type="term" value="C:nucleus"/>
    <property type="evidence" value="ECO:0007669"/>
    <property type="project" value="UniProtKB-SubCell"/>
</dbReference>
<dbReference type="AlphaFoldDB" id="A0A7R9L1H9"/>
<keyword evidence="10" id="KW-1185">Reference proteome</keyword>